<proteinExistence type="predicted"/>
<dbReference type="Proteomes" id="UP000595224">
    <property type="component" value="Chromosome"/>
</dbReference>
<accession>A0A7T3REM2</accession>
<dbReference type="EMBL" id="CP064936">
    <property type="protein sequence ID" value="QQA01680.1"/>
    <property type="molecule type" value="Genomic_DNA"/>
</dbReference>
<organism evidence="1 2">
    <name type="scientific">Treponema peruense</name>
    <dbReference type="NCBI Taxonomy" id="2787628"/>
    <lineage>
        <taxon>Bacteria</taxon>
        <taxon>Pseudomonadati</taxon>
        <taxon>Spirochaetota</taxon>
        <taxon>Spirochaetia</taxon>
        <taxon>Spirochaetales</taxon>
        <taxon>Treponemataceae</taxon>
        <taxon>Treponema</taxon>
    </lineage>
</organism>
<name>A0A7T3REM2_9SPIR</name>
<evidence type="ECO:0000313" key="2">
    <source>
        <dbReference type="Proteomes" id="UP000595224"/>
    </source>
</evidence>
<reference evidence="1 2" key="1">
    <citation type="submission" date="2020-11" db="EMBL/GenBank/DDBJ databases">
        <title>Treponema Peruensis nv. sp., first commensal Treponema isolated from human feces.</title>
        <authorList>
            <person name="Belkhou C."/>
            <person name="Raes J."/>
        </authorList>
    </citation>
    <scope>NUCLEOTIDE SEQUENCE [LARGE SCALE GENOMIC DNA]</scope>
    <source>
        <strain evidence="1 2">RCC2812</strain>
    </source>
</reference>
<dbReference type="AlphaFoldDB" id="A0A7T3REM2"/>
<dbReference type="RefSeq" id="WP_198443223.1">
    <property type="nucleotide sequence ID" value="NZ_CBCSHE010000018.1"/>
</dbReference>
<gene>
    <name evidence="1" type="ORF">IWA51_03455</name>
</gene>
<protein>
    <recommendedName>
        <fullName evidence="3">Ribbon-helix-helix protein, copG family</fullName>
    </recommendedName>
</protein>
<keyword evidence="2" id="KW-1185">Reference proteome</keyword>
<evidence type="ECO:0008006" key="3">
    <source>
        <dbReference type="Google" id="ProtNLM"/>
    </source>
</evidence>
<dbReference type="KEGG" id="tper:IWA51_03455"/>
<evidence type="ECO:0000313" key="1">
    <source>
        <dbReference type="EMBL" id="QQA01680.1"/>
    </source>
</evidence>
<sequence>MPKKNGVWEKICFDELKDKHLRELAEEKGISKTQVLENALDLYYSQDVMPEHIVLGRMTQVQQKLELMDRKLETLAGIFYSIMPYIIGVLPPLPKNEVNAKGEKYNPALDKGNDVFNKLVINYRKQMQAHKISFMQNVWADMQEEIFFTHYGTEGKDKIKVDIGERTAGN</sequence>